<dbReference type="SMART" id="SM00870">
    <property type="entry name" value="Asparaginase"/>
    <property type="match status" value="1"/>
</dbReference>
<dbReference type="InterPro" id="IPR004550">
    <property type="entry name" value="AsnASE_II"/>
</dbReference>
<accession>A0ABT8EEI8</accession>
<dbReference type="PIRSF" id="PIRSF001220">
    <property type="entry name" value="L-ASNase_gatD"/>
    <property type="match status" value="1"/>
</dbReference>
<keyword evidence="9" id="KW-1185">Reference proteome</keyword>
<dbReference type="InterPro" id="IPR027473">
    <property type="entry name" value="L-asparaginase_C"/>
</dbReference>
<dbReference type="PROSITE" id="PS51732">
    <property type="entry name" value="ASN_GLN_ASE_3"/>
    <property type="match status" value="1"/>
</dbReference>
<feature type="domain" description="L-asparaginase N-terminal" evidence="6">
    <location>
        <begin position="9"/>
        <end position="198"/>
    </location>
</feature>
<dbReference type="InterPro" id="IPR020827">
    <property type="entry name" value="Asparaginase/glutaminase_AS1"/>
</dbReference>
<feature type="active site" evidence="3">
    <location>
        <position position="18"/>
    </location>
</feature>
<evidence type="ECO:0000256" key="2">
    <source>
        <dbReference type="ARBA" id="ARBA00022801"/>
    </source>
</evidence>
<dbReference type="InterPro" id="IPR027474">
    <property type="entry name" value="L-asparaginase_N"/>
</dbReference>
<evidence type="ECO:0000256" key="3">
    <source>
        <dbReference type="PROSITE-ProRule" id="PRU10099"/>
    </source>
</evidence>
<dbReference type="SUPFAM" id="SSF53774">
    <property type="entry name" value="Glutaminase/Asparaginase"/>
    <property type="match status" value="1"/>
</dbReference>
<dbReference type="InterPro" id="IPR027475">
    <property type="entry name" value="Asparaginase/glutaminase_AS2"/>
</dbReference>
<feature type="active site" evidence="4">
    <location>
        <position position="97"/>
    </location>
</feature>
<dbReference type="PROSITE" id="PS00144">
    <property type="entry name" value="ASN_GLN_ASE_1"/>
    <property type="match status" value="1"/>
</dbReference>
<dbReference type="PANTHER" id="PTHR11707:SF28">
    <property type="entry name" value="60 KDA LYSOPHOSPHOLIPASE"/>
    <property type="match status" value="1"/>
</dbReference>
<evidence type="ECO:0000256" key="1">
    <source>
        <dbReference type="ARBA" id="ARBA00010518"/>
    </source>
</evidence>
<sequence>MTPANHLPRIVLLGTGGTIAATAHTTTQLTDYTVTEGVHSLLEAVPGLRKLAHIQSQQVFNIDSRAMSSAMLLKLAQHINEVLTRDDVDAVVITHGTDTLEETACFLHWTIKSSKPVILTAAMRPASAYSADGSMNLYHAMLTACHPQSVGQGVLVVLNDQIHSARFLTKQHTSRVDAFASPDAGPLGQIANGQLRFLVHSVLPHTTQSEFDVRLQHELPRVLILFDHPDACPEAMRNAAQNGVSGFIIAATGNGSITPGSQQGIEIVSRMGVRCVRASRIGVGSVSTSSHDEALGLIAAQWLPAIKARILLQLALTHTNEPQALRQIFNRY</sequence>
<comment type="caution">
    <text evidence="8">The sequence shown here is derived from an EMBL/GenBank/DDBJ whole genome shotgun (WGS) entry which is preliminary data.</text>
</comment>
<dbReference type="Pfam" id="PF17763">
    <property type="entry name" value="Asparaginase_C"/>
    <property type="match status" value="1"/>
</dbReference>
<reference evidence="8" key="1">
    <citation type="submission" date="2021-11" db="EMBL/GenBank/DDBJ databases">
        <title>Draft genome sequence of Alcaligenes endophyticus type strain CCUG 75668T.</title>
        <authorList>
            <person name="Salva-Serra F."/>
            <person name="Duran R.E."/>
            <person name="Seeger M."/>
            <person name="Moore E.R.B."/>
            <person name="Jaen-Luchoro D."/>
        </authorList>
    </citation>
    <scope>NUCLEOTIDE SEQUENCE</scope>
    <source>
        <strain evidence="8">CCUG 75668</strain>
    </source>
</reference>
<dbReference type="PROSITE" id="PS00917">
    <property type="entry name" value="ASN_GLN_ASE_2"/>
    <property type="match status" value="1"/>
</dbReference>
<dbReference type="CDD" id="cd08964">
    <property type="entry name" value="L-asparaginase_II"/>
    <property type="match status" value="1"/>
</dbReference>
<protein>
    <submittedName>
        <fullName evidence="8">Asparaginase</fullName>
    </submittedName>
</protein>
<dbReference type="InterPro" id="IPR036152">
    <property type="entry name" value="Asp/glu_Ase-like_sf"/>
</dbReference>
<evidence type="ECO:0000313" key="9">
    <source>
        <dbReference type="Proteomes" id="UP001168613"/>
    </source>
</evidence>
<keyword evidence="2" id="KW-0378">Hydrolase</keyword>
<dbReference type="NCBIfam" id="TIGR00520">
    <property type="entry name" value="asnASE_II"/>
    <property type="match status" value="1"/>
</dbReference>
<dbReference type="PRINTS" id="PR00139">
    <property type="entry name" value="ASNGLNASE"/>
</dbReference>
<evidence type="ECO:0000256" key="5">
    <source>
        <dbReference type="RuleBase" id="RU004456"/>
    </source>
</evidence>
<gene>
    <name evidence="8" type="ORF">LMS43_00195</name>
</gene>
<dbReference type="InterPro" id="IPR006034">
    <property type="entry name" value="Asparaginase/glutaminase-like"/>
</dbReference>
<dbReference type="InterPro" id="IPR040919">
    <property type="entry name" value="Asparaginase_C"/>
</dbReference>
<dbReference type="PANTHER" id="PTHR11707">
    <property type="entry name" value="L-ASPARAGINASE"/>
    <property type="match status" value="1"/>
</dbReference>
<dbReference type="SFLD" id="SFLDS00057">
    <property type="entry name" value="Glutaminase/Asparaginase"/>
    <property type="match status" value="1"/>
</dbReference>
<evidence type="ECO:0000256" key="4">
    <source>
        <dbReference type="PROSITE-ProRule" id="PRU10100"/>
    </source>
</evidence>
<evidence type="ECO:0000259" key="7">
    <source>
        <dbReference type="Pfam" id="PF17763"/>
    </source>
</evidence>
<dbReference type="RefSeq" id="WP_266124615.1">
    <property type="nucleotide sequence ID" value="NZ_JAJHNU010000001.1"/>
</dbReference>
<organism evidence="8 9">
    <name type="scientific">Alcaligenes endophyticus</name>
    <dbReference type="NCBI Taxonomy" id="1929088"/>
    <lineage>
        <taxon>Bacteria</taxon>
        <taxon>Pseudomonadati</taxon>
        <taxon>Pseudomonadota</taxon>
        <taxon>Betaproteobacteria</taxon>
        <taxon>Burkholderiales</taxon>
        <taxon>Alcaligenaceae</taxon>
        <taxon>Alcaligenes</taxon>
    </lineage>
</organism>
<proteinExistence type="inferred from homology"/>
<dbReference type="Gene3D" id="3.40.50.1170">
    <property type="entry name" value="L-asparaginase, N-terminal domain"/>
    <property type="match status" value="1"/>
</dbReference>
<dbReference type="InterPro" id="IPR037152">
    <property type="entry name" value="L-asparaginase_N_sf"/>
</dbReference>
<dbReference type="PIRSF" id="PIRSF500176">
    <property type="entry name" value="L_ASNase"/>
    <property type="match status" value="1"/>
</dbReference>
<feature type="domain" description="Asparaginase/glutaminase C-terminal" evidence="7">
    <location>
        <begin position="221"/>
        <end position="329"/>
    </location>
</feature>
<dbReference type="Gene3D" id="3.40.50.40">
    <property type="match status" value="1"/>
</dbReference>
<evidence type="ECO:0000313" key="8">
    <source>
        <dbReference type="EMBL" id="MDN4119698.1"/>
    </source>
</evidence>
<dbReference type="Pfam" id="PF00710">
    <property type="entry name" value="Asparaginase"/>
    <property type="match status" value="1"/>
</dbReference>
<dbReference type="Proteomes" id="UP001168613">
    <property type="component" value="Unassembled WGS sequence"/>
</dbReference>
<dbReference type="EMBL" id="JAJHNU010000001">
    <property type="protein sequence ID" value="MDN4119698.1"/>
    <property type="molecule type" value="Genomic_DNA"/>
</dbReference>
<evidence type="ECO:0000259" key="6">
    <source>
        <dbReference type="Pfam" id="PF00710"/>
    </source>
</evidence>
<name>A0ABT8EEI8_9BURK</name>
<comment type="similarity">
    <text evidence="1 5">Belongs to the asparaginase 1 family.</text>
</comment>